<dbReference type="InterPro" id="IPR042089">
    <property type="entry name" value="Peptidase_M13_dom_2"/>
</dbReference>
<dbReference type="GO" id="GO:0004222">
    <property type="term" value="F:metalloendopeptidase activity"/>
    <property type="evidence" value="ECO:0007669"/>
    <property type="project" value="InterPro"/>
</dbReference>
<comment type="caution">
    <text evidence="3">The sequence shown here is derived from an EMBL/GenBank/DDBJ whole genome shotgun (WGS) entry which is preliminary data.</text>
</comment>
<keyword evidence="4" id="KW-1185">Reference proteome</keyword>
<evidence type="ECO:0000259" key="2">
    <source>
        <dbReference type="Pfam" id="PF05649"/>
    </source>
</evidence>
<comment type="similarity">
    <text evidence="1">Belongs to the peptidase M13 family.</text>
</comment>
<dbReference type="InterPro" id="IPR008753">
    <property type="entry name" value="Peptidase_M13_N"/>
</dbReference>
<dbReference type="OMA" id="TWKYPAY"/>
<dbReference type="Proteomes" id="UP000821853">
    <property type="component" value="Chromosome 2"/>
</dbReference>
<dbReference type="InterPro" id="IPR000718">
    <property type="entry name" value="Peptidase_M13"/>
</dbReference>
<dbReference type="Gene3D" id="1.10.1380.10">
    <property type="entry name" value="Neutral endopeptidase , domain2"/>
    <property type="match status" value="1"/>
</dbReference>
<evidence type="ECO:0000313" key="4">
    <source>
        <dbReference type="Proteomes" id="UP000821853"/>
    </source>
</evidence>
<dbReference type="PROSITE" id="PS51885">
    <property type="entry name" value="NEPRILYSIN"/>
    <property type="match status" value="1"/>
</dbReference>
<proteinExistence type="inferred from homology"/>
<evidence type="ECO:0000313" key="3">
    <source>
        <dbReference type="EMBL" id="KAH9368263.1"/>
    </source>
</evidence>
<dbReference type="OrthoDB" id="6477407at2759"/>
<dbReference type="Gene3D" id="3.40.390.10">
    <property type="entry name" value="Collagenase (Catalytic Domain)"/>
    <property type="match status" value="2"/>
</dbReference>
<protein>
    <recommendedName>
        <fullName evidence="2">Peptidase M13 N-terminal domain-containing protein</fullName>
    </recommendedName>
</protein>
<evidence type="ECO:0000256" key="1">
    <source>
        <dbReference type="ARBA" id="ARBA00007357"/>
    </source>
</evidence>
<dbReference type="VEuPathDB" id="VectorBase:HLOH_043939"/>
<organism evidence="3 4">
    <name type="scientific">Haemaphysalis longicornis</name>
    <name type="common">Bush tick</name>
    <dbReference type="NCBI Taxonomy" id="44386"/>
    <lineage>
        <taxon>Eukaryota</taxon>
        <taxon>Metazoa</taxon>
        <taxon>Ecdysozoa</taxon>
        <taxon>Arthropoda</taxon>
        <taxon>Chelicerata</taxon>
        <taxon>Arachnida</taxon>
        <taxon>Acari</taxon>
        <taxon>Parasitiformes</taxon>
        <taxon>Ixodida</taxon>
        <taxon>Ixodoidea</taxon>
        <taxon>Ixodidae</taxon>
        <taxon>Haemaphysalinae</taxon>
        <taxon>Haemaphysalis</taxon>
    </lineage>
</organism>
<dbReference type="GO" id="GO:0016485">
    <property type="term" value="P:protein processing"/>
    <property type="evidence" value="ECO:0007669"/>
    <property type="project" value="TreeGrafter"/>
</dbReference>
<sequence>MFPYPTIPNHFYQICETGGCAEFSRLLQDTINTVVDPCNNFYSFVCSGWDSKHNESVQRTHRRRYMAALASAAHSGVVAAGSGGAPQTLTQKAAVLFRSCEDVALRKRDDTGPFRNLLAEGGMTWPQATPKAASTSRGFLQALAYCHRSVGLNPVLTLNLVDHTVIALHTSAVVTEWVHTRREWFVRETYPTILKNVCEHFVDQRSSCGTELKRFMDIDDIVTRALTVTYKSDESPPLNRRQFDSQGSALPSDAWTRFFSDHLNVTDAQLRSPSTRFILKDPAFFREINAAVASVGENSMVLFVAWTVIFNLGPLFSADLSSMIEGAPGSTQGSGGAESRCLIFMERAQEDIRRITKNIDYPLNLSLTKFVTSNNATANFSKFPFRKGLFGSSTLFNATSTAERDLWHALPEMGDSLLTNYRRTVAFMRTQRPAGCYVRQLDRANYYRFYDSACRSVVVSPIAAALPIYDEQTSSGLRYGAIGSLVAEALFEEFYKSRAPLPPRAKARLKSAKECIERSNFKDLSQLVLRTQRKQGYSATEQHGINAFFLPFLYHLFFNRTHTVAPKVDPLLNTEEAFLLYGGHLAAWSGYRSEVYLNDRRLPGMETYSEDMLFFIAFCYIQCGGSARARDTVCNLPLKISAYFSDTFSCPSGSPMNLGSRCSFLGS</sequence>
<name>A0A9J6FZT9_HAELO</name>
<gene>
    <name evidence="3" type="ORF">HPB48_013472</name>
</gene>
<feature type="domain" description="Peptidase M13 N-terminal" evidence="2">
    <location>
        <begin position="37"/>
        <end position="321"/>
    </location>
</feature>
<dbReference type="Pfam" id="PF05649">
    <property type="entry name" value="Peptidase_M13_N"/>
    <property type="match status" value="1"/>
</dbReference>
<dbReference type="EMBL" id="JABSTR010000004">
    <property type="protein sequence ID" value="KAH9368263.1"/>
    <property type="molecule type" value="Genomic_DNA"/>
</dbReference>
<dbReference type="PANTHER" id="PTHR11733:SF241">
    <property type="entry name" value="GH26575P-RELATED"/>
    <property type="match status" value="1"/>
</dbReference>
<accession>A0A9J6FZT9</accession>
<dbReference type="AlphaFoldDB" id="A0A9J6FZT9"/>
<dbReference type="GO" id="GO:0005886">
    <property type="term" value="C:plasma membrane"/>
    <property type="evidence" value="ECO:0007669"/>
    <property type="project" value="TreeGrafter"/>
</dbReference>
<dbReference type="InterPro" id="IPR024079">
    <property type="entry name" value="MetalloPept_cat_dom_sf"/>
</dbReference>
<dbReference type="SUPFAM" id="SSF55486">
    <property type="entry name" value="Metalloproteases ('zincins'), catalytic domain"/>
    <property type="match status" value="1"/>
</dbReference>
<reference evidence="3 4" key="1">
    <citation type="journal article" date="2020" name="Cell">
        <title>Large-Scale Comparative Analyses of Tick Genomes Elucidate Their Genetic Diversity and Vector Capacities.</title>
        <authorList>
            <consortium name="Tick Genome and Microbiome Consortium (TIGMIC)"/>
            <person name="Jia N."/>
            <person name="Wang J."/>
            <person name="Shi W."/>
            <person name="Du L."/>
            <person name="Sun Y."/>
            <person name="Zhan W."/>
            <person name="Jiang J.F."/>
            <person name="Wang Q."/>
            <person name="Zhang B."/>
            <person name="Ji P."/>
            <person name="Bell-Sakyi L."/>
            <person name="Cui X.M."/>
            <person name="Yuan T.T."/>
            <person name="Jiang B.G."/>
            <person name="Yang W.F."/>
            <person name="Lam T.T."/>
            <person name="Chang Q.C."/>
            <person name="Ding S.J."/>
            <person name="Wang X.J."/>
            <person name="Zhu J.G."/>
            <person name="Ruan X.D."/>
            <person name="Zhao L."/>
            <person name="Wei J.T."/>
            <person name="Ye R.Z."/>
            <person name="Que T.C."/>
            <person name="Du C.H."/>
            <person name="Zhou Y.H."/>
            <person name="Cheng J.X."/>
            <person name="Dai P.F."/>
            <person name="Guo W.B."/>
            <person name="Han X.H."/>
            <person name="Huang E.J."/>
            <person name="Li L.F."/>
            <person name="Wei W."/>
            <person name="Gao Y.C."/>
            <person name="Liu J.Z."/>
            <person name="Shao H.Z."/>
            <person name="Wang X."/>
            <person name="Wang C.C."/>
            <person name="Yang T.C."/>
            <person name="Huo Q.B."/>
            <person name="Li W."/>
            <person name="Chen H.Y."/>
            <person name="Chen S.E."/>
            <person name="Zhou L.G."/>
            <person name="Ni X.B."/>
            <person name="Tian J.H."/>
            <person name="Sheng Y."/>
            <person name="Liu T."/>
            <person name="Pan Y.S."/>
            <person name="Xia L.Y."/>
            <person name="Li J."/>
            <person name="Zhao F."/>
            <person name="Cao W.C."/>
        </authorList>
    </citation>
    <scope>NUCLEOTIDE SEQUENCE [LARGE SCALE GENOMIC DNA]</scope>
    <source>
        <strain evidence="3">HaeL-2018</strain>
    </source>
</reference>
<dbReference type="PANTHER" id="PTHR11733">
    <property type="entry name" value="ZINC METALLOPROTEASE FAMILY M13 NEPRILYSIN-RELATED"/>
    <property type="match status" value="1"/>
</dbReference>